<feature type="compositionally biased region" description="Low complexity" evidence="1">
    <location>
        <begin position="58"/>
        <end position="76"/>
    </location>
</feature>
<feature type="compositionally biased region" description="Basic and acidic residues" evidence="1">
    <location>
        <begin position="39"/>
        <end position="55"/>
    </location>
</feature>
<organism evidence="2 3">
    <name type="scientific">Cellulomonas biazotea</name>
    <dbReference type="NCBI Taxonomy" id="1709"/>
    <lineage>
        <taxon>Bacteria</taxon>
        <taxon>Bacillati</taxon>
        <taxon>Actinomycetota</taxon>
        <taxon>Actinomycetes</taxon>
        <taxon>Micrococcales</taxon>
        <taxon>Cellulomonadaceae</taxon>
        <taxon>Cellulomonas</taxon>
    </lineage>
</organism>
<evidence type="ECO:0000313" key="3">
    <source>
        <dbReference type="Proteomes" id="UP000289954"/>
    </source>
</evidence>
<evidence type="ECO:0000313" key="2">
    <source>
        <dbReference type="EMBL" id="GCE77915.1"/>
    </source>
</evidence>
<dbReference type="Proteomes" id="UP000289954">
    <property type="component" value="Unassembled WGS sequence"/>
</dbReference>
<dbReference type="RefSeq" id="WP_130782542.1">
    <property type="nucleotide sequence ID" value="NZ_BIMR01000276.1"/>
</dbReference>
<feature type="region of interest" description="Disordered" evidence="1">
    <location>
        <begin position="31"/>
        <end position="88"/>
    </location>
</feature>
<feature type="compositionally biased region" description="Basic and acidic residues" evidence="1">
    <location>
        <begin position="193"/>
        <end position="214"/>
    </location>
</feature>
<evidence type="ECO:0000256" key="1">
    <source>
        <dbReference type="SAM" id="MobiDB-lite"/>
    </source>
</evidence>
<evidence type="ECO:0008006" key="4">
    <source>
        <dbReference type="Google" id="ProtNLM"/>
    </source>
</evidence>
<dbReference type="Pfam" id="PF12277">
    <property type="entry name" value="DUF3618"/>
    <property type="match status" value="1"/>
</dbReference>
<name>A0A402DUZ4_9CELL</name>
<protein>
    <recommendedName>
        <fullName evidence="4">DUF3618 domain-containing protein</fullName>
    </recommendedName>
</protein>
<dbReference type="Gene3D" id="1.20.120.20">
    <property type="entry name" value="Apolipoprotein"/>
    <property type="match status" value="1"/>
</dbReference>
<dbReference type="InterPro" id="IPR022062">
    <property type="entry name" value="DUF3618"/>
</dbReference>
<proteinExistence type="predicted"/>
<comment type="caution">
    <text evidence="2">The sequence shown here is derived from an EMBL/GenBank/DDBJ whole genome shotgun (WGS) entry which is preliminary data.</text>
</comment>
<gene>
    <name evidence="2" type="ORF">CBZ_29710</name>
</gene>
<dbReference type="AlphaFoldDB" id="A0A402DUZ4"/>
<sequence>MSTQDPDQIRADIARTRAELSDDVDALTDKVSPGRVVHRQTDRVRTGVRDLKDRVMGSASDATSAGTSAVSGVAHSAADRAGEAGHAVGQAVTDLPQRARQGTQGSPLAAGLVAFGAGLLAAALLPSTEPEQRAATSLKESAQPLADEARSAAQDVAEHLRSDAQDAVTAVKDRATQAASTVQEEGTAAAQQVRDDAQGAAHTVKDTARGDLTG</sequence>
<dbReference type="OrthoDB" id="3218417at2"/>
<reference evidence="2 3" key="1">
    <citation type="submission" date="2019-01" db="EMBL/GenBank/DDBJ databases">
        <title>Draft genome sequence of Cellulomonas takizawaensis strain TKZ-21.</title>
        <authorList>
            <person name="Yamamura H."/>
            <person name="Hayashi T."/>
            <person name="Hamada M."/>
            <person name="Serisawa Y."/>
            <person name="Matsuyama K."/>
            <person name="Nakagawa Y."/>
            <person name="Otoguro M."/>
            <person name="Yanagida F."/>
            <person name="Hayakawa M."/>
        </authorList>
    </citation>
    <scope>NUCLEOTIDE SEQUENCE [LARGE SCALE GENOMIC DNA]</scope>
    <source>
        <strain evidence="2 3">NBRC12680</strain>
    </source>
</reference>
<dbReference type="EMBL" id="BIMR01000276">
    <property type="protein sequence ID" value="GCE77915.1"/>
    <property type="molecule type" value="Genomic_DNA"/>
</dbReference>
<accession>A0A402DUZ4</accession>
<feature type="region of interest" description="Disordered" evidence="1">
    <location>
        <begin position="131"/>
        <end position="214"/>
    </location>
</feature>
<keyword evidence="3" id="KW-1185">Reference proteome</keyword>